<accession>A0A183BI34</accession>
<dbReference type="WBParaSite" id="GPLIN_000026300">
    <property type="protein sequence ID" value="GPLIN_000026300"/>
    <property type="gene ID" value="GPLIN_000026300"/>
</dbReference>
<protein>
    <submittedName>
        <fullName evidence="3">Uncharacterized protein</fullName>
    </submittedName>
</protein>
<reference evidence="2" key="1">
    <citation type="submission" date="2013-12" db="EMBL/GenBank/DDBJ databases">
        <authorList>
            <person name="Aslett M."/>
        </authorList>
    </citation>
    <scope>NUCLEOTIDE SEQUENCE [LARGE SCALE GENOMIC DNA]</scope>
    <source>
        <strain evidence="2">Lindley</strain>
    </source>
</reference>
<dbReference type="InterPro" id="IPR000884">
    <property type="entry name" value="TSP1_rpt"/>
</dbReference>
<feature type="region of interest" description="Disordered" evidence="1">
    <location>
        <begin position="484"/>
        <end position="509"/>
    </location>
</feature>
<evidence type="ECO:0000313" key="3">
    <source>
        <dbReference type="WBParaSite" id="GPLIN_000026300"/>
    </source>
</evidence>
<dbReference type="InterPro" id="IPR038877">
    <property type="entry name" value="THSD1"/>
</dbReference>
<reference evidence="2" key="2">
    <citation type="submission" date="2014-05" db="EMBL/GenBank/DDBJ databases">
        <title>The genome and life-stage specific transcriptomes of Globodera pallida elucidate key aspects of plant parasitism by a cyst nematode.</title>
        <authorList>
            <person name="Cotton J.A."/>
            <person name="Lilley C.J."/>
            <person name="Jones L.M."/>
            <person name="Kikuchi T."/>
            <person name="Reid A.J."/>
            <person name="Thorpe P."/>
            <person name="Tsai I.J."/>
            <person name="Beasley H."/>
            <person name="Blok V."/>
            <person name="Cock P.J.A."/>
            <person name="Van den Akker S.E."/>
            <person name="Holroyd N."/>
            <person name="Hunt M."/>
            <person name="Mantelin S."/>
            <person name="Naghra H."/>
            <person name="Pain A."/>
            <person name="Palomares-Rius J.E."/>
            <person name="Zarowiecki M."/>
            <person name="Berriman M."/>
            <person name="Jones J.T."/>
            <person name="Urwin P.E."/>
        </authorList>
    </citation>
    <scope>NUCLEOTIDE SEQUENCE [LARGE SCALE GENOMIC DNA]</scope>
    <source>
        <strain evidence="2">Lindley</strain>
    </source>
</reference>
<evidence type="ECO:0000313" key="2">
    <source>
        <dbReference type="Proteomes" id="UP000050741"/>
    </source>
</evidence>
<proteinExistence type="predicted"/>
<reference evidence="3" key="3">
    <citation type="submission" date="2016-06" db="UniProtKB">
        <authorList>
            <consortium name="WormBaseParasite"/>
        </authorList>
    </citation>
    <scope>IDENTIFICATION</scope>
</reference>
<sequence length="590" mass="66534">MDGSADKQMISGKNCDNFMIGRKVLKMKKRIRVEFECWHFVLPGLYRLSLLPNFISAPTEWVQMIAPNSALQIHLPAAAAIFPACQNDFSIGWTLPTCETIRGESLDFRLRLLASVREEAKQIEEMAYLEEFVLAEPNFDDKFDIIHEQFCFELISISKQYQQHQLWDRKCLRTEAITAQTNEHWEWSEWSKWTKCSCRRGEKNGTRKRMRLCGRSNEKLMDRTTIGSVRTPKAKALFGSGGCRGGHILQREQCEERSCASVTESTKLPSTKHRHNLTNSTVHCICGCQLSEQPQAMFFAALCPGKSVQKWTLNFGRPFKAQIILSAILEDDLLIFEVIRDNVEGKEAIWSSNNPHDVSENVIIEGIFEKAAIFELKSTSDVAVDERVGADDANQNNLNALSVSTHCHKLIGSELGRSDGTESTKLSSSMVISAKRRSPMTGTQQLIRNGVQLIRNGVVVVEQRSIGIQLSHHSTPRCVSRQLRPQRRRSLSNWNGLQTSDRSNGSIESVTIGDNSNLVEDYWNEDDDFGAEQLQLGGKRAANDSDDLPSSRLVSDIDIDEIVRRETSSCCNRNSNVIKLVDQKDASTQF</sequence>
<keyword evidence="2" id="KW-1185">Reference proteome</keyword>
<feature type="compositionally biased region" description="Polar residues" evidence="1">
    <location>
        <begin position="493"/>
        <end position="509"/>
    </location>
</feature>
<dbReference type="AlphaFoldDB" id="A0A183BI34"/>
<dbReference type="PANTHER" id="PTHR16311:SF3">
    <property type="entry name" value="THROMBOSPONDIN TYPE-1 DOMAIN-CONTAINING PROTEIN 1"/>
    <property type="match status" value="1"/>
</dbReference>
<dbReference type="Proteomes" id="UP000050741">
    <property type="component" value="Unassembled WGS sequence"/>
</dbReference>
<evidence type="ECO:0000256" key="1">
    <source>
        <dbReference type="SAM" id="MobiDB-lite"/>
    </source>
</evidence>
<organism evidence="2 3">
    <name type="scientific">Globodera pallida</name>
    <name type="common">Potato cyst nematode worm</name>
    <name type="synonym">Heterodera pallida</name>
    <dbReference type="NCBI Taxonomy" id="36090"/>
    <lineage>
        <taxon>Eukaryota</taxon>
        <taxon>Metazoa</taxon>
        <taxon>Ecdysozoa</taxon>
        <taxon>Nematoda</taxon>
        <taxon>Chromadorea</taxon>
        <taxon>Rhabditida</taxon>
        <taxon>Tylenchina</taxon>
        <taxon>Tylenchomorpha</taxon>
        <taxon>Tylenchoidea</taxon>
        <taxon>Heteroderidae</taxon>
        <taxon>Heteroderinae</taxon>
        <taxon>Globodera</taxon>
    </lineage>
</organism>
<dbReference type="PROSITE" id="PS50092">
    <property type="entry name" value="TSP1"/>
    <property type="match status" value="1"/>
</dbReference>
<name>A0A183BI34_GLOPA</name>
<dbReference type="PANTHER" id="PTHR16311">
    <property type="entry name" value="THROMBOSPONDIN TYPE I DOMAIN-CONTAINING 1"/>
    <property type="match status" value="1"/>
</dbReference>
<dbReference type="GO" id="GO:0071944">
    <property type="term" value="C:cell periphery"/>
    <property type="evidence" value="ECO:0007669"/>
    <property type="project" value="TreeGrafter"/>
</dbReference>